<reference evidence="2 3" key="1">
    <citation type="submission" date="2014-08" db="EMBL/GenBank/DDBJ databases">
        <title>Complete genome sequence of Corynebacterium flavescens OJ8(T)(=DSM 20296(T)), isolated from cheese.</title>
        <authorList>
            <person name="Ruckert C."/>
            <person name="Albersmeier A."/>
            <person name="Winkler A."/>
            <person name="Kalinowski J."/>
        </authorList>
    </citation>
    <scope>NUCLEOTIDE SEQUENCE [LARGE SCALE GENOMIC DNA]</scope>
    <source>
        <strain evidence="2 3">OJ8</strain>
    </source>
</reference>
<dbReference type="EMBL" id="CP009246">
    <property type="protein sequence ID" value="APT86195.1"/>
    <property type="molecule type" value="Genomic_DNA"/>
</dbReference>
<gene>
    <name evidence="2" type="ORF">CFLV_02645</name>
</gene>
<protein>
    <recommendedName>
        <fullName evidence="1">AMIN-like domain-containing protein</fullName>
    </recommendedName>
</protein>
<evidence type="ECO:0000313" key="3">
    <source>
        <dbReference type="Proteomes" id="UP000185479"/>
    </source>
</evidence>
<dbReference type="RefSeq" id="WP_232315961.1">
    <property type="nucleotide sequence ID" value="NZ_BJNB01000037.1"/>
</dbReference>
<dbReference type="InterPro" id="IPR056303">
    <property type="entry name" value="AMIN-like"/>
</dbReference>
<feature type="domain" description="AMIN-like" evidence="1">
    <location>
        <begin position="78"/>
        <end position="201"/>
    </location>
</feature>
<proteinExistence type="predicted"/>
<dbReference type="PROSITE" id="PS51257">
    <property type="entry name" value="PROKAR_LIPOPROTEIN"/>
    <property type="match status" value="1"/>
</dbReference>
<name>A0A1L7CK56_CORFL</name>
<dbReference type="KEGG" id="cfc:CFLV_02645"/>
<evidence type="ECO:0000313" key="2">
    <source>
        <dbReference type="EMBL" id="APT86195.1"/>
    </source>
</evidence>
<keyword evidence="3" id="KW-1185">Reference proteome</keyword>
<dbReference type="STRING" id="28028.CFLV_02645"/>
<dbReference type="Pfam" id="PF24837">
    <property type="entry name" value="AMIN-like"/>
    <property type="match status" value="1"/>
</dbReference>
<organism evidence="2 3">
    <name type="scientific">Corynebacterium flavescens</name>
    <dbReference type="NCBI Taxonomy" id="28028"/>
    <lineage>
        <taxon>Bacteria</taxon>
        <taxon>Bacillati</taxon>
        <taxon>Actinomycetota</taxon>
        <taxon>Actinomycetes</taxon>
        <taxon>Mycobacteriales</taxon>
        <taxon>Corynebacteriaceae</taxon>
        <taxon>Corynebacterium</taxon>
    </lineage>
</organism>
<dbReference type="AlphaFoldDB" id="A0A1L7CK56"/>
<dbReference type="Proteomes" id="UP000185479">
    <property type="component" value="Chromosome"/>
</dbReference>
<sequence>MSHKVCCGVLVICSVTLGACGRSPDASSTSAAPSTVAATVGSVEATAPAETPSAGISPLGNANSEMKTLRPQAPSQLVVTDVRVGKHQGFERIVFEFTGDGEPGWFIDYSDTPTQQGSGKPVAYTGNTALNVNIDGVVYPFELNIDDPNIGTTHGAGGFVTEVVNTGTFEGRCQFIIGMKERHAYSVQTLQNPTRLVIDVLQAG</sequence>
<evidence type="ECO:0000259" key="1">
    <source>
        <dbReference type="Pfam" id="PF24837"/>
    </source>
</evidence>
<accession>A0A1L7CK56</accession>